<protein>
    <submittedName>
        <fullName evidence="1">Uncharacterized protein</fullName>
    </submittedName>
</protein>
<reference evidence="1 2" key="1">
    <citation type="journal article" date="2021" name="Comput. Struct. Biotechnol. J.">
        <title>De novo genome assembly of the potent medicinal plant Rehmannia glutinosa using nanopore technology.</title>
        <authorList>
            <person name="Ma L."/>
            <person name="Dong C."/>
            <person name="Song C."/>
            <person name="Wang X."/>
            <person name="Zheng X."/>
            <person name="Niu Y."/>
            <person name="Chen S."/>
            <person name="Feng W."/>
        </authorList>
    </citation>
    <scope>NUCLEOTIDE SEQUENCE [LARGE SCALE GENOMIC DNA]</scope>
    <source>
        <strain evidence="1">DH-2019</strain>
    </source>
</reference>
<evidence type="ECO:0000313" key="2">
    <source>
        <dbReference type="Proteomes" id="UP001318860"/>
    </source>
</evidence>
<dbReference type="EMBL" id="JABTTQ020000753">
    <property type="protein sequence ID" value="KAK6138091.1"/>
    <property type="molecule type" value="Genomic_DNA"/>
</dbReference>
<comment type="caution">
    <text evidence="1">The sequence shown here is derived from an EMBL/GenBank/DDBJ whole genome shotgun (WGS) entry which is preliminary data.</text>
</comment>
<gene>
    <name evidence="1" type="ORF">DH2020_028155</name>
</gene>
<keyword evidence="2" id="KW-1185">Reference proteome</keyword>
<name>A0ABR0VUV6_REHGL</name>
<organism evidence="1 2">
    <name type="scientific">Rehmannia glutinosa</name>
    <name type="common">Chinese foxglove</name>
    <dbReference type="NCBI Taxonomy" id="99300"/>
    <lineage>
        <taxon>Eukaryota</taxon>
        <taxon>Viridiplantae</taxon>
        <taxon>Streptophyta</taxon>
        <taxon>Embryophyta</taxon>
        <taxon>Tracheophyta</taxon>
        <taxon>Spermatophyta</taxon>
        <taxon>Magnoliopsida</taxon>
        <taxon>eudicotyledons</taxon>
        <taxon>Gunneridae</taxon>
        <taxon>Pentapetalae</taxon>
        <taxon>asterids</taxon>
        <taxon>lamiids</taxon>
        <taxon>Lamiales</taxon>
        <taxon>Orobanchaceae</taxon>
        <taxon>Rehmannieae</taxon>
        <taxon>Rehmannia</taxon>
    </lineage>
</organism>
<proteinExistence type="predicted"/>
<dbReference type="Proteomes" id="UP001318860">
    <property type="component" value="Unassembled WGS sequence"/>
</dbReference>
<accession>A0ABR0VUV6</accession>
<sequence length="194" mass="21775">MSFRDTMEATQIFPEAIHSNRAFSVYSIAITLFGPSLRAIYSGTVTYLQMQHLYMTSILSMSTRETGNEELVISVEKCIEKLKGHNEERLLGAALGSILTGVVIFEHRKSIYKSISQSEPQPREHIFGRKSRQEFAHIWNKSVDKTLGPLIESLSSRGCIYRVGGIGLVDGGRVMLVVDVLSVETRNDNYCELE</sequence>
<dbReference type="PANTHER" id="PTHR37720:SF2">
    <property type="entry name" value="OS10G0481400 PROTEIN"/>
    <property type="match status" value="1"/>
</dbReference>
<evidence type="ECO:0000313" key="1">
    <source>
        <dbReference type="EMBL" id="KAK6138091.1"/>
    </source>
</evidence>
<dbReference type="PANTHER" id="PTHR37720">
    <property type="entry name" value="OS10G0481400 PROTEIN"/>
    <property type="match status" value="1"/>
</dbReference>